<proteinExistence type="predicted"/>
<keyword evidence="2" id="KW-1185">Reference proteome</keyword>
<accession>A0A318KMQ0</accession>
<dbReference type="AlphaFoldDB" id="A0A318KMQ0"/>
<comment type="caution">
    <text evidence="1">The sequence shown here is derived from an EMBL/GenBank/DDBJ whole genome shotgun (WGS) entry which is preliminary data.</text>
</comment>
<evidence type="ECO:0000313" key="1">
    <source>
        <dbReference type="EMBL" id="PXX78850.1"/>
    </source>
</evidence>
<evidence type="ECO:0000313" key="2">
    <source>
        <dbReference type="Proteomes" id="UP000247555"/>
    </source>
</evidence>
<dbReference type="RefSeq" id="WP_110390767.1">
    <property type="nucleotide sequence ID" value="NZ_CALCOA010000006.1"/>
</dbReference>
<organism evidence="1 2">
    <name type="scientific">Rivihabitans pingtungensis</name>
    <dbReference type="NCBI Taxonomy" id="1054498"/>
    <lineage>
        <taxon>Bacteria</taxon>
        <taxon>Pseudomonadati</taxon>
        <taxon>Pseudomonadota</taxon>
        <taxon>Betaproteobacteria</taxon>
        <taxon>Neisseriales</taxon>
        <taxon>Aquaspirillaceae</taxon>
        <taxon>Rivihabitans</taxon>
    </lineage>
</organism>
<dbReference type="OrthoDB" id="9852589at2"/>
<dbReference type="Proteomes" id="UP000247555">
    <property type="component" value="Unassembled WGS sequence"/>
</dbReference>
<dbReference type="EMBL" id="QJKI01000009">
    <property type="protein sequence ID" value="PXX78850.1"/>
    <property type="molecule type" value="Genomic_DNA"/>
</dbReference>
<reference evidence="1 2" key="1">
    <citation type="submission" date="2018-05" db="EMBL/GenBank/DDBJ databases">
        <title>Genomic Encyclopedia of Type Strains, Phase IV (KMG-IV): sequencing the most valuable type-strain genomes for metagenomic binning, comparative biology and taxonomic classification.</title>
        <authorList>
            <person name="Goeker M."/>
        </authorList>
    </citation>
    <scope>NUCLEOTIDE SEQUENCE [LARGE SCALE GENOMIC DNA]</scope>
    <source>
        <strain evidence="1 2">DSM 29661</strain>
    </source>
</reference>
<protein>
    <submittedName>
        <fullName evidence="1">Uncharacterized protein</fullName>
    </submittedName>
</protein>
<name>A0A318KMQ0_9NEIS</name>
<gene>
    <name evidence="1" type="ORF">DFR34_10974</name>
</gene>
<sequence>MRATVVSRESIRRANEAMKQHKTIADYQLPPAVASTLERSHYSMAELNHHFSQVASSPFKKD</sequence>